<keyword evidence="4" id="KW-1003">Cell membrane</keyword>
<dbReference type="InterPro" id="IPR001320">
    <property type="entry name" value="Iontro_rcpt_C"/>
</dbReference>
<dbReference type="Proteomes" id="UP001286313">
    <property type="component" value="Unassembled WGS sequence"/>
</dbReference>
<dbReference type="SUPFAM" id="SSF46689">
    <property type="entry name" value="Homeodomain-like"/>
    <property type="match status" value="1"/>
</dbReference>
<dbReference type="PANTHER" id="PTHR42643:SF24">
    <property type="entry name" value="IONOTROPIC RECEPTOR 60A"/>
    <property type="match status" value="1"/>
</dbReference>
<dbReference type="InterPro" id="IPR036388">
    <property type="entry name" value="WH-like_DNA-bd_sf"/>
</dbReference>
<keyword evidence="7 10" id="KW-0472">Membrane</keyword>
<dbReference type="Pfam" id="PF00060">
    <property type="entry name" value="Lig_chan"/>
    <property type="match status" value="1"/>
</dbReference>
<dbReference type="PANTHER" id="PTHR42643">
    <property type="entry name" value="IONOTROPIC RECEPTOR 20A-RELATED"/>
    <property type="match status" value="1"/>
</dbReference>
<gene>
    <name evidence="12" type="ORF">Pcinc_006646</name>
</gene>
<evidence type="ECO:0000256" key="6">
    <source>
        <dbReference type="ARBA" id="ARBA00022989"/>
    </source>
</evidence>
<evidence type="ECO:0000256" key="7">
    <source>
        <dbReference type="ARBA" id="ARBA00023136"/>
    </source>
</evidence>
<protein>
    <recommendedName>
        <fullName evidence="11">Ionotropic glutamate receptor C-terminal domain-containing protein</fullName>
    </recommendedName>
</protein>
<keyword evidence="9" id="KW-0325">Glycoprotein</keyword>
<sequence>MDRGITNAPAVVAERAKIVWLSLKGASARTVSQQTGASLSTVYRWIRRWQEEGSVRTRPFHKVKRKASWCVGPNKQTGAKYTRDTVVPLNHHNDSSHILNHHNNNSHTLNHHNTLNYHNGNSQVSRVRIDLMDKWWSQQLVLVAVVVVKGTSTGMAETQQQLLGVLVGQVVDKHIPPGCHLVLMTHTLHSPIVPEVISLLERNGLWKLADTRVVVVGGTTTHPRAVLLHPSLRNTIHAIHLTLFLDQSSNFMGHRLRVVSVPFFPYMAYKKESDHPGGPITPTDSVDKRLLSTIAGKLNVSFDNFEEPKRGFGLAKDGKFNGLVGFLQREEADFCTMLGATADRLRVMDYIRTYPSDLMTIISLNPPPFPQHSALIRPFEKEVWASLLVGVVVWGIVFWVMQQFWVSVTARQRSIQFSKTLLYGWGALLEQPPLDPSVGLSGQMLAGWWLLFSLIIITGYKSSLIAHLTVQSKTQPMETLEDLVHTDGWRWGTEPWVFTGIPGDYYAKHTDPVVKEIHRRMEVYDVDAGLKEVLKGGFSLIDSENYIGIIIASRYTTGNGYTPFFISKKGFPMTSAFGWGFRKGAPNYELFRQLIHGLEDTGIIEYWMEDVIDHKIRNTRATGEMTTIPDLTNTEMDNKQIALSLNHLQGAFYLLFLGSGLALLVLVSENFINI</sequence>
<reference evidence="12" key="1">
    <citation type="submission" date="2023-10" db="EMBL/GenBank/DDBJ databases">
        <title>Genome assemblies of two species of porcelain crab, Petrolisthes cinctipes and Petrolisthes manimaculis (Anomura: Porcellanidae).</title>
        <authorList>
            <person name="Angst P."/>
        </authorList>
    </citation>
    <scope>NUCLEOTIDE SEQUENCE</scope>
    <source>
        <strain evidence="12">PB745_01</strain>
        <tissue evidence="12">Gill</tissue>
    </source>
</reference>
<dbReference type="InterPro" id="IPR052192">
    <property type="entry name" value="Insect_Ionotropic_Sensory_Rcpt"/>
</dbReference>
<dbReference type="Gene3D" id="1.10.287.70">
    <property type="match status" value="1"/>
</dbReference>
<evidence type="ECO:0000313" key="12">
    <source>
        <dbReference type="EMBL" id="KAK3889329.1"/>
    </source>
</evidence>
<dbReference type="GO" id="GO:0005886">
    <property type="term" value="C:plasma membrane"/>
    <property type="evidence" value="ECO:0007669"/>
    <property type="project" value="UniProtKB-SubCell"/>
</dbReference>
<dbReference type="GO" id="GO:0005634">
    <property type="term" value="C:nucleus"/>
    <property type="evidence" value="ECO:0007669"/>
    <property type="project" value="UniProtKB-SubCell"/>
</dbReference>
<accession>A0AAE1KY58</accession>
<feature type="domain" description="Ionotropic glutamate receptor C-terminal" evidence="11">
    <location>
        <begin position="381"/>
        <end position="658"/>
    </location>
</feature>
<comment type="caution">
    <text evidence="12">The sequence shown here is derived from an EMBL/GenBank/DDBJ whole genome shotgun (WGS) entry which is preliminary data.</text>
</comment>
<keyword evidence="13" id="KW-1185">Reference proteome</keyword>
<evidence type="ECO:0000256" key="9">
    <source>
        <dbReference type="ARBA" id="ARBA00023180"/>
    </source>
</evidence>
<dbReference type="GO" id="GO:0015276">
    <property type="term" value="F:ligand-gated monoatomic ion channel activity"/>
    <property type="evidence" value="ECO:0007669"/>
    <property type="project" value="InterPro"/>
</dbReference>
<dbReference type="GO" id="GO:0050906">
    <property type="term" value="P:detection of stimulus involved in sensory perception"/>
    <property type="evidence" value="ECO:0007669"/>
    <property type="project" value="UniProtKB-ARBA"/>
</dbReference>
<keyword evidence="8" id="KW-0675">Receptor</keyword>
<evidence type="ECO:0000256" key="8">
    <source>
        <dbReference type="ARBA" id="ARBA00023170"/>
    </source>
</evidence>
<name>A0AAE1KY58_PETCI</name>
<feature type="transmembrane region" description="Helical" evidence="10">
    <location>
        <begin position="383"/>
        <end position="401"/>
    </location>
</feature>
<dbReference type="InterPro" id="IPR009057">
    <property type="entry name" value="Homeodomain-like_sf"/>
</dbReference>
<keyword evidence="6 10" id="KW-1133">Transmembrane helix</keyword>
<organism evidence="12 13">
    <name type="scientific">Petrolisthes cinctipes</name>
    <name type="common">Flat porcelain crab</name>
    <dbReference type="NCBI Taxonomy" id="88211"/>
    <lineage>
        <taxon>Eukaryota</taxon>
        <taxon>Metazoa</taxon>
        <taxon>Ecdysozoa</taxon>
        <taxon>Arthropoda</taxon>
        <taxon>Crustacea</taxon>
        <taxon>Multicrustacea</taxon>
        <taxon>Malacostraca</taxon>
        <taxon>Eumalacostraca</taxon>
        <taxon>Eucarida</taxon>
        <taxon>Decapoda</taxon>
        <taxon>Pleocyemata</taxon>
        <taxon>Anomura</taxon>
        <taxon>Galatheoidea</taxon>
        <taxon>Porcellanidae</taxon>
        <taxon>Petrolisthes</taxon>
    </lineage>
</organism>
<evidence type="ECO:0000259" key="11">
    <source>
        <dbReference type="Pfam" id="PF00060"/>
    </source>
</evidence>
<evidence type="ECO:0000256" key="10">
    <source>
        <dbReference type="SAM" id="Phobius"/>
    </source>
</evidence>
<comment type="similarity">
    <text evidence="3">Belongs to the glutamate-gated ion channel (TC 1.A.10.1) family.</text>
</comment>
<keyword evidence="5 10" id="KW-0812">Transmembrane</keyword>
<feature type="transmembrane region" description="Helical" evidence="10">
    <location>
        <begin position="446"/>
        <end position="470"/>
    </location>
</feature>
<dbReference type="Gene3D" id="1.10.10.10">
    <property type="entry name" value="Winged helix-like DNA-binding domain superfamily/Winged helix DNA-binding domain"/>
    <property type="match status" value="1"/>
</dbReference>
<feature type="transmembrane region" description="Helical" evidence="10">
    <location>
        <begin position="651"/>
        <end position="672"/>
    </location>
</feature>
<dbReference type="SUPFAM" id="SSF53850">
    <property type="entry name" value="Periplasmic binding protein-like II"/>
    <property type="match status" value="1"/>
</dbReference>
<evidence type="ECO:0000313" key="13">
    <source>
        <dbReference type="Proteomes" id="UP001286313"/>
    </source>
</evidence>
<proteinExistence type="inferred from homology"/>
<evidence type="ECO:0000256" key="1">
    <source>
        <dbReference type="ARBA" id="ARBA00004123"/>
    </source>
</evidence>
<evidence type="ECO:0000256" key="2">
    <source>
        <dbReference type="ARBA" id="ARBA00004651"/>
    </source>
</evidence>
<evidence type="ECO:0000256" key="3">
    <source>
        <dbReference type="ARBA" id="ARBA00008685"/>
    </source>
</evidence>
<evidence type="ECO:0000256" key="5">
    <source>
        <dbReference type="ARBA" id="ARBA00022692"/>
    </source>
</evidence>
<evidence type="ECO:0000256" key="4">
    <source>
        <dbReference type="ARBA" id="ARBA00022475"/>
    </source>
</evidence>
<dbReference type="AlphaFoldDB" id="A0AAE1KY58"/>
<comment type="subcellular location">
    <subcellularLocation>
        <location evidence="2">Cell membrane</location>
        <topology evidence="2">Multi-pass membrane protein</topology>
    </subcellularLocation>
    <subcellularLocation>
        <location evidence="1">Nucleus</location>
    </subcellularLocation>
</comment>
<dbReference type="EMBL" id="JAWQEG010000495">
    <property type="protein sequence ID" value="KAK3889329.1"/>
    <property type="molecule type" value="Genomic_DNA"/>
</dbReference>
<dbReference type="Gene3D" id="3.40.190.10">
    <property type="entry name" value="Periplasmic binding protein-like II"/>
    <property type="match status" value="1"/>
</dbReference>
<dbReference type="Pfam" id="PF13384">
    <property type="entry name" value="HTH_23"/>
    <property type="match status" value="1"/>
</dbReference>